<dbReference type="InterPro" id="IPR019734">
    <property type="entry name" value="TPR_rpt"/>
</dbReference>
<evidence type="ECO:0000256" key="4">
    <source>
        <dbReference type="SAM" id="SignalP"/>
    </source>
</evidence>
<reference evidence="5" key="1">
    <citation type="submission" date="2021-04" db="EMBL/GenBank/DDBJ databases">
        <title>novel species isolated from subtropical streams in China.</title>
        <authorList>
            <person name="Lu H."/>
        </authorList>
    </citation>
    <scope>NUCLEOTIDE SEQUENCE</scope>
    <source>
        <strain evidence="5">LFS511W</strain>
    </source>
</reference>
<gene>
    <name evidence="5" type="primary">pilW</name>
    <name evidence="5" type="ORF">KDM89_12630</name>
</gene>
<dbReference type="InterPro" id="IPR050498">
    <property type="entry name" value="Ycf3"/>
</dbReference>
<evidence type="ECO:0000313" key="5">
    <source>
        <dbReference type="EMBL" id="MBR7782993.1"/>
    </source>
</evidence>
<dbReference type="Gene3D" id="1.25.40.10">
    <property type="entry name" value="Tetratricopeptide repeat domain"/>
    <property type="match status" value="1"/>
</dbReference>
<sequence>MRLTFTRLLMLATFASITFSFSGCATKGRLDVEKDGQSESVDKVELHRRAAIRLQLAVSYYQQGQYKVALDEIRQALIVYPENTDAYVVRALVFMEMGEKKLAEDNFEYALKLEPGKSEILNNYGWFLCQSGRERRGLQLLDRVISDPTYPTPGLALNNAGLCSLKLKDNVLAERYFAQGFRVDPSHSGVNANLAKIYFDKGDFSQAKFYIQRVLRQEIYAADVLWLAIKIERKLGDDSAVSALAAQLRKLHPSSKELISMQKGAFDE</sequence>
<keyword evidence="2 3" id="KW-0802">TPR repeat</keyword>
<dbReference type="InterPro" id="IPR011990">
    <property type="entry name" value="TPR-like_helical_dom_sf"/>
</dbReference>
<dbReference type="SMART" id="SM00028">
    <property type="entry name" value="TPR"/>
    <property type="match status" value="4"/>
</dbReference>
<evidence type="ECO:0000256" key="2">
    <source>
        <dbReference type="ARBA" id="ARBA00022803"/>
    </source>
</evidence>
<dbReference type="Proteomes" id="UP000680067">
    <property type="component" value="Unassembled WGS sequence"/>
</dbReference>
<evidence type="ECO:0000256" key="1">
    <source>
        <dbReference type="ARBA" id="ARBA00022737"/>
    </source>
</evidence>
<evidence type="ECO:0000256" key="3">
    <source>
        <dbReference type="PROSITE-ProRule" id="PRU00339"/>
    </source>
</evidence>
<dbReference type="PANTHER" id="PTHR44858">
    <property type="entry name" value="TETRATRICOPEPTIDE REPEAT PROTEIN 6"/>
    <property type="match status" value="1"/>
</dbReference>
<organism evidence="5 6">
    <name type="scientific">Undibacterium luofuense</name>
    <dbReference type="NCBI Taxonomy" id="2828733"/>
    <lineage>
        <taxon>Bacteria</taxon>
        <taxon>Pseudomonadati</taxon>
        <taxon>Pseudomonadota</taxon>
        <taxon>Betaproteobacteria</taxon>
        <taxon>Burkholderiales</taxon>
        <taxon>Oxalobacteraceae</taxon>
        <taxon>Undibacterium</taxon>
    </lineage>
</organism>
<dbReference type="NCBIfam" id="TIGR02521">
    <property type="entry name" value="type_IV_pilW"/>
    <property type="match status" value="1"/>
</dbReference>
<keyword evidence="4" id="KW-0732">Signal</keyword>
<evidence type="ECO:0000313" key="6">
    <source>
        <dbReference type="Proteomes" id="UP000680067"/>
    </source>
</evidence>
<dbReference type="PROSITE" id="PS51257">
    <property type="entry name" value="PROKAR_LIPOPROTEIN"/>
    <property type="match status" value="1"/>
</dbReference>
<dbReference type="PROSITE" id="PS50005">
    <property type="entry name" value="TPR"/>
    <property type="match status" value="2"/>
</dbReference>
<feature type="repeat" description="TPR" evidence="3">
    <location>
        <begin position="84"/>
        <end position="117"/>
    </location>
</feature>
<dbReference type="PANTHER" id="PTHR44858:SF1">
    <property type="entry name" value="UDP-N-ACETYLGLUCOSAMINE--PEPTIDE N-ACETYLGLUCOSAMINYLTRANSFERASE SPINDLY-RELATED"/>
    <property type="match status" value="1"/>
</dbReference>
<feature type="signal peptide" evidence="4">
    <location>
        <begin position="1"/>
        <end position="25"/>
    </location>
</feature>
<accession>A0A941I8N5</accession>
<dbReference type="InterPro" id="IPR013360">
    <property type="entry name" value="Pilus_4_PilW"/>
</dbReference>
<feature type="chain" id="PRO_5037161842" evidence="4">
    <location>
        <begin position="26"/>
        <end position="268"/>
    </location>
</feature>
<name>A0A941I8N5_9BURK</name>
<dbReference type="EMBL" id="JAGSPN010000009">
    <property type="protein sequence ID" value="MBR7782993.1"/>
    <property type="molecule type" value="Genomic_DNA"/>
</dbReference>
<dbReference type="RefSeq" id="WP_212688283.1">
    <property type="nucleotide sequence ID" value="NZ_JAGSPN010000009.1"/>
</dbReference>
<protein>
    <submittedName>
        <fullName evidence="5">Type IV pilus biogenesis/stability protein PilW</fullName>
    </submittedName>
</protein>
<dbReference type="AlphaFoldDB" id="A0A941I8N5"/>
<dbReference type="Pfam" id="PF13181">
    <property type="entry name" value="TPR_8"/>
    <property type="match status" value="1"/>
</dbReference>
<proteinExistence type="predicted"/>
<comment type="caution">
    <text evidence="5">The sequence shown here is derived from an EMBL/GenBank/DDBJ whole genome shotgun (WGS) entry which is preliminary data.</text>
</comment>
<dbReference type="Pfam" id="PF13432">
    <property type="entry name" value="TPR_16"/>
    <property type="match status" value="1"/>
</dbReference>
<keyword evidence="1" id="KW-0677">Repeat</keyword>
<dbReference type="SUPFAM" id="SSF48452">
    <property type="entry name" value="TPR-like"/>
    <property type="match status" value="2"/>
</dbReference>
<feature type="repeat" description="TPR" evidence="3">
    <location>
        <begin position="50"/>
        <end position="83"/>
    </location>
</feature>
<keyword evidence="6" id="KW-1185">Reference proteome</keyword>